<feature type="transmembrane region" description="Helical" evidence="7">
    <location>
        <begin position="382"/>
        <end position="400"/>
    </location>
</feature>
<dbReference type="InterPro" id="IPR036259">
    <property type="entry name" value="MFS_trans_sf"/>
</dbReference>
<feature type="transmembrane region" description="Helical" evidence="7">
    <location>
        <begin position="266"/>
        <end position="287"/>
    </location>
</feature>
<feature type="transmembrane region" description="Helical" evidence="7">
    <location>
        <begin position="166"/>
        <end position="194"/>
    </location>
</feature>
<keyword evidence="9" id="KW-1185">Reference proteome</keyword>
<comment type="caution">
    <text evidence="8">The sequence shown here is derived from an EMBL/GenBank/DDBJ whole genome shotgun (WGS) entry which is preliminary data.</text>
</comment>
<keyword evidence="5 7" id="KW-1133">Transmembrane helix</keyword>
<evidence type="ECO:0000256" key="5">
    <source>
        <dbReference type="ARBA" id="ARBA00022989"/>
    </source>
</evidence>
<dbReference type="AlphaFoldDB" id="A0A7X5UV69"/>
<evidence type="ECO:0000256" key="7">
    <source>
        <dbReference type="SAM" id="Phobius"/>
    </source>
</evidence>
<keyword evidence="2" id="KW-0813">Transport</keyword>
<evidence type="ECO:0000256" key="6">
    <source>
        <dbReference type="ARBA" id="ARBA00023136"/>
    </source>
</evidence>
<dbReference type="PANTHER" id="PTHR23513">
    <property type="entry name" value="INTEGRAL MEMBRANE EFFLUX PROTEIN-RELATED"/>
    <property type="match status" value="1"/>
</dbReference>
<evidence type="ECO:0000313" key="8">
    <source>
        <dbReference type="EMBL" id="NIJ14279.1"/>
    </source>
</evidence>
<protein>
    <recommendedName>
        <fullName evidence="10">MFS transporter</fullName>
    </recommendedName>
</protein>
<keyword evidence="4 7" id="KW-0812">Transmembrane</keyword>
<accession>A0A7X5UV69</accession>
<dbReference type="GO" id="GO:0005886">
    <property type="term" value="C:plasma membrane"/>
    <property type="evidence" value="ECO:0007669"/>
    <property type="project" value="UniProtKB-SubCell"/>
</dbReference>
<feature type="transmembrane region" description="Helical" evidence="7">
    <location>
        <begin position="294"/>
        <end position="311"/>
    </location>
</feature>
<gene>
    <name evidence="8" type="ORF">FHU38_004623</name>
</gene>
<feature type="transmembrane region" description="Helical" evidence="7">
    <location>
        <begin position="317"/>
        <end position="336"/>
    </location>
</feature>
<feature type="transmembrane region" description="Helical" evidence="7">
    <location>
        <begin position="61"/>
        <end position="81"/>
    </location>
</feature>
<dbReference type="CDD" id="cd06173">
    <property type="entry name" value="MFS_MefA_like"/>
    <property type="match status" value="1"/>
</dbReference>
<reference evidence="8 9" key="1">
    <citation type="submission" date="2020-03" db="EMBL/GenBank/DDBJ databases">
        <title>Sequencing the genomes of 1000 actinobacteria strains.</title>
        <authorList>
            <person name="Klenk H.-P."/>
        </authorList>
    </citation>
    <scope>NUCLEOTIDE SEQUENCE [LARGE SCALE GENOMIC DNA]</scope>
    <source>
        <strain evidence="8 9">DSM 45685</strain>
    </source>
</reference>
<dbReference type="EMBL" id="JAAOYM010000001">
    <property type="protein sequence ID" value="NIJ14279.1"/>
    <property type="molecule type" value="Genomic_DNA"/>
</dbReference>
<evidence type="ECO:0000256" key="1">
    <source>
        <dbReference type="ARBA" id="ARBA00004651"/>
    </source>
</evidence>
<organism evidence="8 9">
    <name type="scientific">Saccharomonospora amisosensis</name>
    <dbReference type="NCBI Taxonomy" id="1128677"/>
    <lineage>
        <taxon>Bacteria</taxon>
        <taxon>Bacillati</taxon>
        <taxon>Actinomycetota</taxon>
        <taxon>Actinomycetes</taxon>
        <taxon>Pseudonocardiales</taxon>
        <taxon>Pseudonocardiaceae</taxon>
        <taxon>Saccharomonospora</taxon>
    </lineage>
</organism>
<sequence length="415" mass="42251">MTTLAAGGTSEGTARSSLRRNRDFLSLWGAVGLANLADGVFQVVLPVVLIVSGAPLTSVPLVLGASRLPWAVLTLHAGVLADRFDRRGLLALSYGLRGGAVATIAAAVTLDWPLVPVAVACALCVGSAETIGDTTAHSLTPSVVPRTELVRANGALQSTELSTNLLIGPACAGFVAAVSPAAGLVVVGVLYVAAALGTWPLPRSAVPRDRDRPLRVTDGLRHLLAVPKLRLFAVAVGLLNLAYAVFQSGLPLKVVGPDDGEVTLGLYWGASGLVCLLLGGVSARLIARFGACRVLLTGVAGLAVGFSTGGITDNSWVVGVGAAMTGGLVLVNVVTVSYRQSVVPAHLLGRVTAAYRLIAFGAFPVGSLVAGLGITWLGVDAALLTTLAPVCLAAALFTIAHQKGESHDTAIGHQR</sequence>
<dbReference type="Gene3D" id="1.20.1250.20">
    <property type="entry name" value="MFS general substrate transporter like domains"/>
    <property type="match status" value="1"/>
</dbReference>
<feature type="transmembrane region" description="Helical" evidence="7">
    <location>
        <begin position="88"/>
        <end position="110"/>
    </location>
</feature>
<evidence type="ECO:0000256" key="2">
    <source>
        <dbReference type="ARBA" id="ARBA00022448"/>
    </source>
</evidence>
<feature type="transmembrane region" description="Helical" evidence="7">
    <location>
        <begin position="229"/>
        <end position="246"/>
    </location>
</feature>
<dbReference type="Proteomes" id="UP000545493">
    <property type="component" value="Unassembled WGS sequence"/>
</dbReference>
<evidence type="ECO:0000256" key="3">
    <source>
        <dbReference type="ARBA" id="ARBA00022475"/>
    </source>
</evidence>
<dbReference type="InterPro" id="IPR010290">
    <property type="entry name" value="TM_effector"/>
</dbReference>
<evidence type="ECO:0000256" key="4">
    <source>
        <dbReference type="ARBA" id="ARBA00022692"/>
    </source>
</evidence>
<evidence type="ECO:0008006" key="10">
    <source>
        <dbReference type="Google" id="ProtNLM"/>
    </source>
</evidence>
<keyword evidence="6 7" id="KW-0472">Membrane</keyword>
<name>A0A7X5UV69_9PSEU</name>
<proteinExistence type="predicted"/>
<evidence type="ECO:0000313" key="9">
    <source>
        <dbReference type="Proteomes" id="UP000545493"/>
    </source>
</evidence>
<dbReference type="SUPFAM" id="SSF103473">
    <property type="entry name" value="MFS general substrate transporter"/>
    <property type="match status" value="1"/>
</dbReference>
<feature type="transmembrane region" description="Helical" evidence="7">
    <location>
        <begin position="357"/>
        <end position="376"/>
    </location>
</feature>
<keyword evidence="3" id="KW-1003">Cell membrane</keyword>
<dbReference type="RefSeq" id="WP_167175081.1">
    <property type="nucleotide sequence ID" value="NZ_JAAOYM010000001.1"/>
</dbReference>
<dbReference type="Pfam" id="PF05977">
    <property type="entry name" value="MFS_3"/>
    <property type="match status" value="1"/>
</dbReference>
<feature type="transmembrane region" description="Helical" evidence="7">
    <location>
        <begin position="25"/>
        <end position="49"/>
    </location>
</feature>
<dbReference type="PANTHER" id="PTHR23513:SF11">
    <property type="entry name" value="STAPHYLOFERRIN A TRANSPORTER"/>
    <property type="match status" value="1"/>
</dbReference>
<comment type="subcellular location">
    <subcellularLocation>
        <location evidence="1">Cell membrane</location>
        <topology evidence="1">Multi-pass membrane protein</topology>
    </subcellularLocation>
</comment>